<keyword evidence="2" id="KW-1003">Cell membrane</keyword>
<dbReference type="Pfam" id="PF00482">
    <property type="entry name" value="T2SSF"/>
    <property type="match status" value="1"/>
</dbReference>
<dbReference type="AlphaFoldDB" id="A6UTN5"/>
<dbReference type="NCBIfam" id="NF004704">
    <property type="entry name" value="PRK06041.1-2"/>
    <property type="match status" value="1"/>
</dbReference>
<dbReference type="OrthoDB" id="141855at2157"/>
<evidence type="ECO:0000313" key="8">
    <source>
        <dbReference type="EMBL" id="ABR55857.1"/>
    </source>
</evidence>
<dbReference type="EMBL" id="CP000743">
    <property type="protein sequence ID" value="ABR55857.1"/>
    <property type="molecule type" value="Genomic_DNA"/>
</dbReference>
<evidence type="ECO:0000256" key="3">
    <source>
        <dbReference type="ARBA" id="ARBA00022692"/>
    </source>
</evidence>
<dbReference type="InterPro" id="IPR018076">
    <property type="entry name" value="T2SS_GspF_dom"/>
</dbReference>
<feature type="transmembrane region" description="Helical" evidence="6">
    <location>
        <begin position="20"/>
        <end position="39"/>
    </location>
</feature>
<keyword evidence="4 6" id="KW-1133">Transmembrane helix</keyword>
<feature type="transmembrane region" description="Helical" evidence="6">
    <location>
        <begin position="297"/>
        <end position="318"/>
    </location>
</feature>
<accession>A6UTN5</accession>
<evidence type="ECO:0000259" key="7">
    <source>
        <dbReference type="Pfam" id="PF00482"/>
    </source>
</evidence>
<dbReference type="GeneID" id="5326826"/>
<dbReference type="HOGENOM" id="CLU_479528_0_0_2"/>
<feature type="transmembrane region" description="Helical" evidence="6">
    <location>
        <begin position="221"/>
        <end position="244"/>
    </location>
</feature>
<feature type="transmembrane region" description="Helical" evidence="6">
    <location>
        <begin position="443"/>
        <end position="464"/>
    </location>
</feature>
<keyword evidence="9" id="KW-1185">Reference proteome</keyword>
<keyword evidence="3 6" id="KW-0812">Transmembrane</keyword>
<feature type="transmembrane region" description="Helical" evidence="6">
    <location>
        <begin position="265"/>
        <end position="285"/>
    </location>
</feature>
<dbReference type="eggNOG" id="arCOG01809">
    <property type="taxonomic scope" value="Archaea"/>
</dbReference>
<feature type="domain" description="Type II secretion system protein GspF" evidence="7">
    <location>
        <begin position="80"/>
        <end position="206"/>
    </location>
</feature>
<reference evidence="8" key="1">
    <citation type="submission" date="2007-06" db="EMBL/GenBank/DDBJ databases">
        <title>Complete sequence of Methanococcus aeolicus Nankai-3.</title>
        <authorList>
            <consortium name="US DOE Joint Genome Institute"/>
            <person name="Copeland A."/>
            <person name="Lucas S."/>
            <person name="Lapidus A."/>
            <person name="Barry K."/>
            <person name="Glavina del Rio T."/>
            <person name="Dalin E."/>
            <person name="Tice H."/>
            <person name="Pitluck S."/>
            <person name="Chain P."/>
            <person name="Malfatti S."/>
            <person name="Shin M."/>
            <person name="Vergez L."/>
            <person name="Schmutz J."/>
            <person name="Larimer F."/>
            <person name="Land M."/>
            <person name="Hauser L."/>
            <person name="Kyrpides N."/>
            <person name="Lykidis A."/>
            <person name="Sieprawska-Lupa M."/>
            <person name="Whitman W.B."/>
            <person name="Richardson P."/>
        </authorList>
    </citation>
    <scope>NUCLEOTIDE SEQUENCE [LARGE SCALE GENOMIC DNA]</scope>
    <source>
        <strain evidence="8">Nankai-3</strain>
    </source>
</reference>
<gene>
    <name evidence="8" type="ordered locus">Maeo_0268</name>
</gene>
<dbReference type="Proteomes" id="UP000001106">
    <property type="component" value="Chromosome"/>
</dbReference>
<proteinExistence type="predicted"/>
<evidence type="ECO:0000256" key="6">
    <source>
        <dbReference type="SAM" id="Phobius"/>
    </source>
</evidence>
<dbReference type="PANTHER" id="PTHR35402">
    <property type="entry name" value="INTEGRAL MEMBRANE PROTEIN-RELATED"/>
    <property type="match status" value="1"/>
</dbReference>
<dbReference type="RefSeq" id="WP_011972989.1">
    <property type="nucleotide sequence ID" value="NC_009635.1"/>
</dbReference>
<sequence length="558" mass="63455">MVLNILPRIGLRPRDYLLKYVFPSTIISIIILAIGLNYFSGYTLLTTLTIPIVIMGGALGYPFIKLHDQKTKINEKLHVFISKFGVLSITDLDRKELIHLLALEKDELGQLADESNKIYVLLNRWNQSLAESCRFLSRRTPSDEFSDFLDRMSYSVDSGEDLKSFLIKEQDIVLNDYIEFYRRSLYMLDIFKEIYVSAITALSFLITFAIITPYIAPYDFISMVIMSLIAFVVLEILLVQIIINQMPRDKLWHQADRPTQIDLSIRKYLIISIILSVITMSALIWGKYIAEIPKLVLIPYQMVFAIGITPLLIGGFKAKREEDLTIRREYNFPDFLRSLGDSVSAKGGGMKDSLEYLSYHDFGPLTKNIKHLYKRMVLNIDSNKTWKLFGVETSSYLIQLFSEMFERCTYLGGNPGLASDIIGNNFRKIIHLRKSKYQSVKQFSGTMYGLAGGMALTLFTVHGVTNMINKLYAGLNMGQVMNLIHVVPSEDMNIVAYLMYASLILYSMFSAYLIKMMDGGHPQVVLVHFVIMVWVVSIVACVTGYVLDIVLGTTISIA</sequence>
<dbReference type="InterPro" id="IPR056569">
    <property type="entry name" value="ArlJ-like"/>
</dbReference>
<dbReference type="PANTHER" id="PTHR35402:SF2">
    <property type="entry name" value="FLAGELLA ACCESSORY PROTEIN J"/>
    <property type="match status" value="1"/>
</dbReference>
<dbReference type="KEGG" id="mae:Maeo_0268"/>
<feature type="transmembrane region" description="Helical" evidence="6">
    <location>
        <begin position="494"/>
        <end position="514"/>
    </location>
</feature>
<feature type="transmembrane region" description="Helical" evidence="6">
    <location>
        <begin position="45"/>
        <end position="64"/>
    </location>
</feature>
<evidence type="ECO:0000256" key="2">
    <source>
        <dbReference type="ARBA" id="ARBA00022475"/>
    </source>
</evidence>
<evidence type="ECO:0000256" key="1">
    <source>
        <dbReference type="ARBA" id="ARBA00004651"/>
    </source>
</evidence>
<dbReference type="GO" id="GO:0005886">
    <property type="term" value="C:plasma membrane"/>
    <property type="evidence" value="ECO:0007669"/>
    <property type="project" value="UniProtKB-SubCell"/>
</dbReference>
<evidence type="ECO:0000256" key="5">
    <source>
        <dbReference type="ARBA" id="ARBA00023136"/>
    </source>
</evidence>
<feature type="transmembrane region" description="Helical" evidence="6">
    <location>
        <begin position="194"/>
        <end position="215"/>
    </location>
</feature>
<keyword evidence="5 6" id="KW-0472">Membrane</keyword>
<feature type="transmembrane region" description="Helical" evidence="6">
    <location>
        <begin position="526"/>
        <end position="547"/>
    </location>
</feature>
<protein>
    <submittedName>
        <fullName evidence="8">Type II secretion system protein</fullName>
    </submittedName>
</protein>
<evidence type="ECO:0000256" key="4">
    <source>
        <dbReference type="ARBA" id="ARBA00022989"/>
    </source>
</evidence>
<comment type="subcellular location">
    <subcellularLocation>
        <location evidence="1">Cell membrane</location>
        <topology evidence="1">Multi-pass membrane protein</topology>
    </subcellularLocation>
</comment>
<evidence type="ECO:0000313" key="9">
    <source>
        <dbReference type="Proteomes" id="UP000001106"/>
    </source>
</evidence>
<name>A6UTN5_META3</name>
<organism evidence="8 9">
    <name type="scientific">Methanococcus aeolicus (strain ATCC BAA-1280 / DSM 17508 / OCM 812 / Nankai-3)</name>
    <dbReference type="NCBI Taxonomy" id="419665"/>
    <lineage>
        <taxon>Archaea</taxon>
        <taxon>Methanobacteriati</taxon>
        <taxon>Methanobacteriota</taxon>
        <taxon>Methanomada group</taxon>
        <taxon>Methanococci</taxon>
        <taxon>Methanococcales</taxon>
        <taxon>Methanococcaceae</taxon>
        <taxon>Methanococcus</taxon>
    </lineage>
</organism>
<dbReference type="STRING" id="419665.Maeo_0268"/>